<keyword evidence="4 7" id="KW-0812">Transmembrane</keyword>
<evidence type="ECO:0000256" key="5">
    <source>
        <dbReference type="ARBA" id="ARBA00022989"/>
    </source>
</evidence>
<keyword evidence="6 7" id="KW-0472">Membrane</keyword>
<feature type="transmembrane region" description="Helical" evidence="7">
    <location>
        <begin position="156"/>
        <end position="172"/>
    </location>
</feature>
<evidence type="ECO:0000256" key="7">
    <source>
        <dbReference type="SAM" id="Phobius"/>
    </source>
</evidence>
<dbReference type="SUPFAM" id="SSF103481">
    <property type="entry name" value="Multidrug resistance efflux transporter EmrE"/>
    <property type="match status" value="2"/>
</dbReference>
<dbReference type="GO" id="GO:0005886">
    <property type="term" value="C:plasma membrane"/>
    <property type="evidence" value="ECO:0007669"/>
    <property type="project" value="UniProtKB-SubCell"/>
</dbReference>
<dbReference type="InterPro" id="IPR050638">
    <property type="entry name" value="AA-Vitamin_Transporters"/>
</dbReference>
<dbReference type="Proteomes" id="UP000700212">
    <property type="component" value="Unassembled WGS sequence"/>
</dbReference>
<gene>
    <name evidence="9" type="ORF">K8V30_07115</name>
</gene>
<comment type="similarity">
    <text evidence="2">Belongs to the EamA transporter family.</text>
</comment>
<dbReference type="EMBL" id="DYTV01000094">
    <property type="protein sequence ID" value="HJH11438.1"/>
    <property type="molecule type" value="Genomic_DNA"/>
</dbReference>
<reference evidence="9" key="1">
    <citation type="journal article" date="2021" name="PeerJ">
        <title>Extensive microbial diversity within the chicken gut microbiome revealed by metagenomics and culture.</title>
        <authorList>
            <person name="Gilroy R."/>
            <person name="Ravi A."/>
            <person name="Getino M."/>
            <person name="Pursley I."/>
            <person name="Horton D.L."/>
            <person name="Alikhan N.F."/>
            <person name="Baker D."/>
            <person name="Gharbi K."/>
            <person name="Hall N."/>
            <person name="Watson M."/>
            <person name="Adriaenssens E.M."/>
            <person name="Foster-Nyarko E."/>
            <person name="Jarju S."/>
            <person name="Secka A."/>
            <person name="Antonio M."/>
            <person name="Oren A."/>
            <person name="Chaudhuri R.R."/>
            <person name="La Ragione R."/>
            <person name="Hildebrand F."/>
            <person name="Pallen M.J."/>
        </authorList>
    </citation>
    <scope>NUCLEOTIDE SEQUENCE</scope>
    <source>
        <strain evidence="9">CHK160-4876</strain>
    </source>
</reference>
<feature type="transmembrane region" description="Helical" evidence="7">
    <location>
        <begin position="248"/>
        <end position="267"/>
    </location>
</feature>
<keyword evidence="5 7" id="KW-1133">Transmembrane helix</keyword>
<feature type="transmembrane region" description="Helical" evidence="7">
    <location>
        <begin position="184"/>
        <end position="205"/>
    </location>
</feature>
<evidence type="ECO:0000259" key="8">
    <source>
        <dbReference type="Pfam" id="PF00892"/>
    </source>
</evidence>
<dbReference type="AlphaFoldDB" id="A0A921ND19"/>
<dbReference type="InterPro" id="IPR000620">
    <property type="entry name" value="EamA_dom"/>
</dbReference>
<keyword evidence="3" id="KW-1003">Cell membrane</keyword>
<sequence length="299" mass="33371">MRFHPIILLLLATLLWGGNFVIGRAVSDQIAPFSLAFLRWCTAFIIFFPIAYPHVKKHWRALWQYRFIVLLMAFTGVAAFNTLVYIGLHYTTSINASLMNSSTPIMIYILSFLLLREKLSLQQLIGTLLSLSGVAFIIAKGQFASLLSFQFNKGDMIVLVAVMCWSLYSLLVKKYATVLHGQATFLVTIALGILMLLPFFIYEVVTRPDAIIWNMGTISAIGYVGVFASIVAFLSWNTGVIKIGANRAGIFLNFIPVFASIFAVIFLNEQLALYQLLGGFAVILGVLLCNYQRKDQRSA</sequence>
<accession>A0A921ND19</accession>
<feature type="transmembrane region" description="Helical" evidence="7">
    <location>
        <begin position="67"/>
        <end position="88"/>
    </location>
</feature>
<evidence type="ECO:0000256" key="2">
    <source>
        <dbReference type="ARBA" id="ARBA00007362"/>
    </source>
</evidence>
<evidence type="ECO:0000313" key="10">
    <source>
        <dbReference type="Proteomes" id="UP000700212"/>
    </source>
</evidence>
<organism evidence="9 10">
    <name type="scientific">Metalysinibacillus jejuensis</name>
    <dbReference type="NCBI Taxonomy" id="914327"/>
    <lineage>
        <taxon>Bacteria</taxon>
        <taxon>Bacillati</taxon>
        <taxon>Bacillota</taxon>
        <taxon>Bacilli</taxon>
        <taxon>Bacillales</taxon>
        <taxon>Caryophanaceae</taxon>
        <taxon>Metalysinibacillus</taxon>
    </lineage>
</organism>
<feature type="transmembrane region" description="Helical" evidence="7">
    <location>
        <begin position="211"/>
        <end position="236"/>
    </location>
</feature>
<comment type="caution">
    <text evidence="9">The sequence shown here is derived from an EMBL/GenBank/DDBJ whole genome shotgun (WGS) entry which is preliminary data.</text>
</comment>
<feature type="transmembrane region" description="Helical" evidence="7">
    <location>
        <begin position="94"/>
        <end position="115"/>
    </location>
</feature>
<dbReference type="PANTHER" id="PTHR32322:SF18">
    <property type="entry name" value="S-ADENOSYLMETHIONINE_S-ADENOSYLHOMOCYSTEINE TRANSPORTER"/>
    <property type="match status" value="1"/>
</dbReference>
<feature type="domain" description="EamA" evidence="8">
    <location>
        <begin position="153"/>
        <end position="290"/>
    </location>
</feature>
<feature type="transmembrane region" description="Helical" evidence="7">
    <location>
        <begin position="273"/>
        <end position="291"/>
    </location>
</feature>
<dbReference type="PANTHER" id="PTHR32322">
    <property type="entry name" value="INNER MEMBRANE TRANSPORTER"/>
    <property type="match status" value="1"/>
</dbReference>
<reference evidence="9" key="2">
    <citation type="submission" date="2021-09" db="EMBL/GenBank/DDBJ databases">
        <authorList>
            <person name="Gilroy R."/>
        </authorList>
    </citation>
    <scope>NUCLEOTIDE SEQUENCE</scope>
    <source>
        <strain evidence="9">CHK160-4876</strain>
    </source>
</reference>
<evidence type="ECO:0000256" key="6">
    <source>
        <dbReference type="ARBA" id="ARBA00023136"/>
    </source>
</evidence>
<name>A0A921ND19_9BACL</name>
<dbReference type="Gene3D" id="1.10.3730.20">
    <property type="match status" value="1"/>
</dbReference>
<evidence type="ECO:0000313" key="9">
    <source>
        <dbReference type="EMBL" id="HJH11438.1"/>
    </source>
</evidence>
<evidence type="ECO:0000256" key="3">
    <source>
        <dbReference type="ARBA" id="ARBA00022475"/>
    </source>
</evidence>
<feature type="domain" description="EamA" evidence="8">
    <location>
        <begin position="6"/>
        <end position="138"/>
    </location>
</feature>
<comment type="subcellular location">
    <subcellularLocation>
        <location evidence="1">Cell membrane</location>
        <topology evidence="1">Multi-pass membrane protein</topology>
    </subcellularLocation>
</comment>
<protein>
    <submittedName>
        <fullName evidence="9">DMT family transporter</fullName>
    </submittedName>
</protein>
<feature type="transmembrane region" description="Helical" evidence="7">
    <location>
        <begin position="37"/>
        <end position="55"/>
    </location>
</feature>
<evidence type="ECO:0000256" key="1">
    <source>
        <dbReference type="ARBA" id="ARBA00004651"/>
    </source>
</evidence>
<dbReference type="InterPro" id="IPR037185">
    <property type="entry name" value="EmrE-like"/>
</dbReference>
<dbReference type="Pfam" id="PF00892">
    <property type="entry name" value="EamA"/>
    <property type="match status" value="2"/>
</dbReference>
<feature type="transmembrane region" description="Helical" evidence="7">
    <location>
        <begin position="124"/>
        <end position="144"/>
    </location>
</feature>
<evidence type="ECO:0000256" key="4">
    <source>
        <dbReference type="ARBA" id="ARBA00022692"/>
    </source>
</evidence>
<proteinExistence type="inferred from homology"/>